<dbReference type="InterPro" id="IPR008884">
    <property type="entry name" value="TylF_MeTrfase"/>
</dbReference>
<dbReference type="GO" id="GO:0032259">
    <property type="term" value="P:methylation"/>
    <property type="evidence" value="ECO:0007669"/>
    <property type="project" value="UniProtKB-KW"/>
</dbReference>
<keyword evidence="2" id="KW-1185">Reference proteome</keyword>
<dbReference type="PANTHER" id="PTHR40036">
    <property type="entry name" value="MACROCIN O-METHYLTRANSFERASE"/>
    <property type="match status" value="1"/>
</dbReference>
<comment type="caution">
    <text evidence="1">The sequence shown here is derived from an EMBL/GenBank/DDBJ whole genome shotgun (WGS) entry which is preliminary data.</text>
</comment>
<name>A0A2W7SS78_9BACT</name>
<dbReference type="RefSeq" id="WP_111293351.1">
    <property type="nucleotide sequence ID" value="NZ_QKZV01000001.1"/>
</dbReference>
<dbReference type="AlphaFoldDB" id="A0A2W7SS78"/>
<dbReference type="Gene3D" id="3.40.50.150">
    <property type="entry name" value="Vaccinia Virus protein VP39"/>
    <property type="match status" value="1"/>
</dbReference>
<dbReference type="PANTHER" id="PTHR40036:SF1">
    <property type="entry name" value="MACROCIN O-METHYLTRANSFERASE"/>
    <property type="match status" value="1"/>
</dbReference>
<dbReference type="OrthoDB" id="3826968at2"/>
<sequence>MIFKPIKAFKVLFGLEAKQSPYPLDFEPFHIQIIEKVRPYTMTSNERLFGLIEAVKYVIQHNIPGDFVECGVWKGGSMMAIAETLLQLGVNNRQLYLYDTFSGMTPPTEEDKDSLNRNAADQLQNEANNKSESVVWAYSTLDEVKKNLANVAYPSANIHFIEGDILQTIPKHIPDQIALLRLDTDWYASTRHEMIHLYPLLNKNGVLIIDDYGFWKGSRQAVDEYIIEQNIQILLNRMDDTGRIAIKM</sequence>
<keyword evidence="1" id="KW-0808">Transferase</keyword>
<accession>A0A2W7SS78</accession>
<gene>
    <name evidence="1" type="ORF">LX80_00399</name>
</gene>
<evidence type="ECO:0000313" key="2">
    <source>
        <dbReference type="Proteomes" id="UP000249720"/>
    </source>
</evidence>
<dbReference type="Pfam" id="PF05711">
    <property type="entry name" value="TylF"/>
    <property type="match status" value="1"/>
</dbReference>
<organism evidence="1 2">
    <name type="scientific">Hydrotalea sandarakina</name>
    <dbReference type="NCBI Taxonomy" id="1004304"/>
    <lineage>
        <taxon>Bacteria</taxon>
        <taxon>Pseudomonadati</taxon>
        <taxon>Bacteroidota</taxon>
        <taxon>Chitinophagia</taxon>
        <taxon>Chitinophagales</taxon>
        <taxon>Chitinophagaceae</taxon>
        <taxon>Hydrotalea</taxon>
    </lineage>
</organism>
<protein>
    <submittedName>
        <fullName evidence="1">Macrocin-O-methyltransferase TylF</fullName>
    </submittedName>
</protein>
<dbReference type="InterPro" id="IPR029063">
    <property type="entry name" value="SAM-dependent_MTases_sf"/>
</dbReference>
<dbReference type="SUPFAM" id="SSF53335">
    <property type="entry name" value="S-adenosyl-L-methionine-dependent methyltransferases"/>
    <property type="match status" value="1"/>
</dbReference>
<dbReference type="EMBL" id="QKZV01000001">
    <property type="protein sequence ID" value="PZX65905.1"/>
    <property type="molecule type" value="Genomic_DNA"/>
</dbReference>
<dbReference type="Proteomes" id="UP000249720">
    <property type="component" value="Unassembled WGS sequence"/>
</dbReference>
<proteinExistence type="predicted"/>
<keyword evidence="1" id="KW-0489">Methyltransferase</keyword>
<evidence type="ECO:0000313" key="1">
    <source>
        <dbReference type="EMBL" id="PZX65905.1"/>
    </source>
</evidence>
<dbReference type="GO" id="GO:0008168">
    <property type="term" value="F:methyltransferase activity"/>
    <property type="evidence" value="ECO:0007669"/>
    <property type="project" value="UniProtKB-KW"/>
</dbReference>
<reference evidence="1 2" key="1">
    <citation type="submission" date="2018-06" db="EMBL/GenBank/DDBJ databases">
        <title>Genomic Encyclopedia of Archaeal and Bacterial Type Strains, Phase II (KMG-II): from individual species to whole genera.</title>
        <authorList>
            <person name="Goeker M."/>
        </authorList>
    </citation>
    <scope>NUCLEOTIDE SEQUENCE [LARGE SCALE GENOMIC DNA]</scope>
    <source>
        <strain evidence="1 2">DSM 23241</strain>
    </source>
</reference>